<dbReference type="EMBL" id="BAABRU010000011">
    <property type="protein sequence ID" value="GAA5529526.1"/>
    <property type="molecule type" value="Genomic_DNA"/>
</dbReference>
<comment type="caution">
    <text evidence="13">The sequence shown here is derived from an EMBL/GenBank/DDBJ whole genome shotgun (WGS) entry which is preliminary data.</text>
</comment>
<dbReference type="Gene3D" id="3.30.200.20">
    <property type="entry name" value="Phosphorylase Kinase, domain 1"/>
    <property type="match status" value="1"/>
</dbReference>
<evidence type="ECO:0000256" key="6">
    <source>
        <dbReference type="ARBA" id="ARBA00022840"/>
    </source>
</evidence>
<dbReference type="Pfam" id="PF03793">
    <property type="entry name" value="PASTA"/>
    <property type="match status" value="1"/>
</dbReference>
<evidence type="ECO:0000256" key="7">
    <source>
        <dbReference type="ARBA" id="ARBA00047899"/>
    </source>
</evidence>
<dbReference type="GO" id="GO:0016301">
    <property type="term" value="F:kinase activity"/>
    <property type="evidence" value="ECO:0007669"/>
    <property type="project" value="UniProtKB-KW"/>
</dbReference>
<dbReference type="InterPro" id="IPR000719">
    <property type="entry name" value="Prot_kinase_dom"/>
</dbReference>
<keyword evidence="2" id="KW-0723">Serine/threonine-protein kinase</keyword>
<reference evidence="13 14" key="1">
    <citation type="submission" date="2024-02" db="EMBL/GenBank/DDBJ databases">
        <title>Herpetosiphon gulosus NBRC 112829.</title>
        <authorList>
            <person name="Ichikawa N."/>
            <person name="Katano-Makiyama Y."/>
            <person name="Hidaka K."/>
        </authorList>
    </citation>
    <scope>NUCLEOTIDE SEQUENCE [LARGE SCALE GENOMIC DNA]</scope>
    <source>
        <strain evidence="13 14">NBRC 112829</strain>
    </source>
</reference>
<evidence type="ECO:0000256" key="4">
    <source>
        <dbReference type="ARBA" id="ARBA00022741"/>
    </source>
</evidence>
<gene>
    <name evidence="13" type="primary">pknD_15</name>
    <name evidence="13" type="ORF">Hgul01_03336</name>
</gene>
<feature type="binding site" evidence="9">
    <location>
        <position position="38"/>
    </location>
    <ligand>
        <name>ATP</name>
        <dbReference type="ChEBI" id="CHEBI:30616"/>
    </ligand>
</feature>
<dbReference type="InterPro" id="IPR017441">
    <property type="entry name" value="Protein_kinase_ATP_BS"/>
</dbReference>
<dbReference type="Proteomes" id="UP001428290">
    <property type="component" value="Unassembled WGS sequence"/>
</dbReference>
<dbReference type="PROSITE" id="PS00107">
    <property type="entry name" value="PROTEIN_KINASE_ATP"/>
    <property type="match status" value="1"/>
</dbReference>
<evidence type="ECO:0000313" key="13">
    <source>
        <dbReference type="EMBL" id="GAA5529526.1"/>
    </source>
</evidence>
<evidence type="ECO:0000259" key="11">
    <source>
        <dbReference type="PROSITE" id="PS50011"/>
    </source>
</evidence>
<dbReference type="CDD" id="cd14014">
    <property type="entry name" value="STKc_PknB_like"/>
    <property type="match status" value="1"/>
</dbReference>
<evidence type="ECO:0000256" key="5">
    <source>
        <dbReference type="ARBA" id="ARBA00022777"/>
    </source>
</evidence>
<dbReference type="SMART" id="SM00220">
    <property type="entry name" value="S_TKc"/>
    <property type="match status" value="1"/>
</dbReference>
<proteinExistence type="predicted"/>
<dbReference type="PANTHER" id="PTHR43289:SF34">
    <property type="entry name" value="SERINE_THREONINE-PROTEIN KINASE YBDM-RELATED"/>
    <property type="match status" value="1"/>
</dbReference>
<protein>
    <recommendedName>
        <fullName evidence="1">non-specific serine/threonine protein kinase</fullName>
        <ecNumber evidence="1">2.7.11.1</ecNumber>
    </recommendedName>
</protein>
<evidence type="ECO:0000256" key="3">
    <source>
        <dbReference type="ARBA" id="ARBA00022679"/>
    </source>
</evidence>
<dbReference type="Gene3D" id="3.30.10.20">
    <property type="match status" value="1"/>
</dbReference>
<evidence type="ECO:0000256" key="8">
    <source>
        <dbReference type="ARBA" id="ARBA00048679"/>
    </source>
</evidence>
<feature type="domain" description="PASTA" evidence="12">
    <location>
        <begin position="395"/>
        <end position="459"/>
    </location>
</feature>
<evidence type="ECO:0000256" key="1">
    <source>
        <dbReference type="ARBA" id="ARBA00012513"/>
    </source>
</evidence>
<evidence type="ECO:0000313" key="14">
    <source>
        <dbReference type="Proteomes" id="UP001428290"/>
    </source>
</evidence>
<feature type="region of interest" description="Disordered" evidence="10">
    <location>
        <begin position="459"/>
        <end position="478"/>
    </location>
</feature>
<dbReference type="Gene3D" id="1.10.510.10">
    <property type="entry name" value="Transferase(Phosphotransferase) domain 1"/>
    <property type="match status" value="1"/>
</dbReference>
<evidence type="ECO:0000256" key="10">
    <source>
        <dbReference type="SAM" id="MobiDB-lite"/>
    </source>
</evidence>
<keyword evidence="5 13" id="KW-0418">Kinase</keyword>
<evidence type="ECO:0000256" key="2">
    <source>
        <dbReference type="ARBA" id="ARBA00022527"/>
    </source>
</evidence>
<dbReference type="PANTHER" id="PTHR43289">
    <property type="entry name" value="MITOGEN-ACTIVATED PROTEIN KINASE KINASE KINASE 20-RELATED"/>
    <property type="match status" value="1"/>
</dbReference>
<dbReference type="SUPFAM" id="SSF56112">
    <property type="entry name" value="Protein kinase-like (PK-like)"/>
    <property type="match status" value="1"/>
</dbReference>
<keyword evidence="6 9" id="KW-0067">ATP-binding</keyword>
<comment type="catalytic activity">
    <reaction evidence="8">
        <text>L-seryl-[protein] + ATP = O-phospho-L-seryl-[protein] + ADP + H(+)</text>
        <dbReference type="Rhea" id="RHEA:17989"/>
        <dbReference type="Rhea" id="RHEA-COMP:9863"/>
        <dbReference type="Rhea" id="RHEA-COMP:11604"/>
        <dbReference type="ChEBI" id="CHEBI:15378"/>
        <dbReference type="ChEBI" id="CHEBI:29999"/>
        <dbReference type="ChEBI" id="CHEBI:30616"/>
        <dbReference type="ChEBI" id="CHEBI:83421"/>
        <dbReference type="ChEBI" id="CHEBI:456216"/>
        <dbReference type="EC" id="2.7.11.1"/>
    </reaction>
</comment>
<dbReference type="PROSITE" id="PS51178">
    <property type="entry name" value="PASTA"/>
    <property type="match status" value="1"/>
</dbReference>
<dbReference type="InterPro" id="IPR011009">
    <property type="entry name" value="Kinase-like_dom_sf"/>
</dbReference>
<keyword evidence="4 9" id="KW-0547">Nucleotide-binding</keyword>
<evidence type="ECO:0000256" key="9">
    <source>
        <dbReference type="PROSITE-ProRule" id="PRU10141"/>
    </source>
</evidence>
<dbReference type="InterPro" id="IPR005543">
    <property type="entry name" value="PASTA_dom"/>
</dbReference>
<name>A0ABP9X576_9CHLR</name>
<dbReference type="CDD" id="cd06577">
    <property type="entry name" value="PASTA_pknB"/>
    <property type="match status" value="1"/>
</dbReference>
<dbReference type="SMART" id="SM00740">
    <property type="entry name" value="PASTA"/>
    <property type="match status" value="1"/>
</dbReference>
<dbReference type="RefSeq" id="WP_345723137.1">
    <property type="nucleotide sequence ID" value="NZ_BAABRU010000011.1"/>
</dbReference>
<dbReference type="SUPFAM" id="SSF54184">
    <property type="entry name" value="Penicillin-binding protein 2x (pbp-2x), c-terminal domain"/>
    <property type="match status" value="1"/>
</dbReference>
<accession>A0ABP9X576</accession>
<keyword evidence="14" id="KW-1185">Reference proteome</keyword>
<dbReference type="EC" id="2.7.11.1" evidence="1"/>
<feature type="domain" description="Protein kinase" evidence="11">
    <location>
        <begin position="9"/>
        <end position="262"/>
    </location>
</feature>
<evidence type="ECO:0000259" key="12">
    <source>
        <dbReference type="PROSITE" id="PS51178"/>
    </source>
</evidence>
<dbReference type="Pfam" id="PF00069">
    <property type="entry name" value="Pkinase"/>
    <property type="match status" value="1"/>
</dbReference>
<keyword evidence="3" id="KW-0808">Transferase</keyword>
<organism evidence="13 14">
    <name type="scientific">Herpetosiphon gulosus</name>
    <dbReference type="NCBI Taxonomy" id="1973496"/>
    <lineage>
        <taxon>Bacteria</taxon>
        <taxon>Bacillati</taxon>
        <taxon>Chloroflexota</taxon>
        <taxon>Chloroflexia</taxon>
        <taxon>Herpetosiphonales</taxon>
        <taxon>Herpetosiphonaceae</taxon>
        <taxon>Herpetosiphon</taxon>
    </lineage>
</organism>
<sequence length="478" mass="50719">MNQTLANRYQILATLGQGGMATVYRARDLLLKRDVALKLLRPEFANNPSLSQQFSAEAQTAAQLSHAHIARIFDVGHDPSSGPFFVQELIEGQSLDQLLPVAAPQALTWTREIALALAAIHQQGYVHCDVKPQNIRINADGHAVLLDFGIVQAIGTTNAEQVYGTPQYIAPERAEGGATIEASDIYALGIMLYELLTGRVPLDGDSAWAIVQRHLNEGVPALRQALPGTATAIEHLIKRATERQPSQRFASAQALAGEIESIQQGANSATIAMPVRHRSTVSIHNMETTAVRVPPKTAALVQAKPQPIPTKALLANPKPAANKQIGLTLAALAFVVMIAVAFAKLSGDPQQPSASGNATIVAQPSATLEPVAEATATIVAEATSTPAPEPTIASQPLPSMPNFVGLKRGEAEQQARQLGLKIDFVEEANEQAKDRILSQEPAAGSPIAENSRITLVIAVKEAKKPKPPGPGKGNDDDD</sequence>
<comment type="catalytic activity">
    <reaction evidence="7">
        <text>L-threonyl-[protein] + ATP = O-phospho-L-threonyl-[protein] + ADP + H(+)</text>
        <dbReference type="Rhea" id="RHEA:46608"/>
        <dbReference type="Rhea" id="RHEA-COMP:11060"/>
        <dbReference type="Rhea" id="RHEA-COMP:11605"/>
        <dbReference type="ChEBI" id="CHEBI:15378"/>
        <dbReference type="ChEBI" id="CHEBI:30013"/>
        <dbReference type="ChEBI" id="CHEBI:30616"/>
        <dbReference type="ChEBI" id="CHEBI:61977"/>
        <dbReference type="ChEBI" id="CHEBI:456216"/>
        <dbReference type="EC" id="2.7.11.1"/>
    </reaction>
</comment>
<dbReference type="PROSITE" id="PS50011">
    <property type="entry name" value="PROTEIN_KINASE_DOM"/>
    <property type="match status" value="1"/>
</dbReference>